<organism evidence="2 3">
    <name type="scientific">Acuticoccus mangrovi</name>
    <dbReference type="NCBI Taxonomy" id="2796142"/>
    <lineage>
        <taxon>Bacteria</taxon>
        <taxon>Pseudomonadati</taxon>
        <taxon>Pseudomonadota</taxon>
        <taxon>Alphaproteobacteria</taxon>
        <taxon>Hyphomicrobiales</taxon>
        <taxon>Amorphaceae</taxon>
        <taxon>Acuticoccus</taxon>
    </lineage>
</organism>
<dbReference type="AlphaFoldDB" id="A0A934IPB7"/>
<evidence type="ECO:0000313" key="2">
    <source>
        <dbReference type="EMBL" id="MBJ3776093.1"/>
    </source>
</evidence>
<evidence type="ECO:0000256" key="1">
    <source>
        <dbReference type="SAM" id="SignalP"/>
    </source>
</evidence>
<dbReference type="Proteomes" id="UP000609531">
    <property type="component" value="Unassembled WGS sequence"/>
</dbReference>
<dbReference type="PROSITE" id="PS51318">
    <property type="entry name" value="TAT"/>
    <property type="match status" value="1"/>
</dbReference>
<sequence>MPSASRRRLGRRLLAAALASGVLAAPLAASTAHAHSYTLKTIAVGHVYSPGMTDGGLPIYGALFNRGSEPAHLVAVTAGDGTTVRFRRVSKDGEVSFLDDITLPPGKPVSLAPWGPHLWITGMTPAPELGTTFPVELDFGEAGEIEVDIVVESTPSH</sequence>
<dbReference type="SUPFAM" id="SSF110087">
    <property type="entry name" value="DR1885-like metal-binding protein"/>
    <property type="match status" value="1"/>
</dbReference>
<dbReference type="InterPro" id="IPR058248">
    <property type="entry name" value="Lxx211020-like"/>
</dbReference>
<dbReference type="InterPro" id="IPR036182">
    <property type="entry name" value="PCuAC_sf"/>
</dbReference>
<dbReference type="PANTHER" id="PTHR36302:SF1">
    <property type="entry name" value="COPPER CHAPERONE PCU(A)C"/>
    <property type="match status" value="1"/>
</dbReference>
<dbReference type="InterPro" id="IPR007410">
    <property type="entry name" value="LpqE-like"/>
</dbReference>
<proteinExistence type="predicted"/>
<dbReference type="RefSeq" id="WP_198881975.1">
    <property type="nucleotide sequence ID" value="NZ_JAEKJA010000007.1"/>
</dbReference>
<accession>A0A934IPB7</accession>
<name>A0A934IPB7_9HYPH</name>
<feature type="signal peptide" evidence="1">
    <location>
        <begin position="1"/>
        <end position="24"/>
    </location>
</feature>
<keyword evidence="3" id="KW-1185">Reference proteome</keyword>
<dbReference type="InterPro" id="IPR006311">
    <property type="entry name" value="TAT_signal"/>
</dbReference>
<dbReference type="EMBL" id="JAEKJA010000007">
    <property type="protein sequence ID" value="MBJ3776093.1"/>
    <property type="molecule type" value="Genomic_DNA"/>
</dbReference>
<evidence type="ECO:0000313" key="3">
    <source>
        <dbReference type="Proteomes" id="UP000609531"/>
    </source>
</evidence>
<comment type="caution">
    <text evidence="2">The sequence shown here is derived from an EMBL/GenBank/DDBJ whole genome shotgun (WGS) entry which is preliminary data.</text>
</comment>
<reference evidence="2" key="1">
    <citation type="submission" date="2020-12" db="EMBL/GenBank/DDBJ databases">
        <title>Bacterial taxonomy.</title>
        <authorList>
            <person name="Pan X."/>
        </authorList>
    </citation>
    <scope>NUCLEOTIDE SEQUENCE</scope>
    <source>
        <strain evidence="2">B2012</strain>
    </source>
</reference>
<feature type="chain" id="PRO_5038079626" evidence="1">
    <location>
        <begin position="25"/>
        <end position="157"/>
    </location>
</feature>
<dbReference type="PANTHER" id="PTHR36302">
    <property type="entry name" value="BLR7088 PROTEIN"/>
    <property type="match status" value="1"/>
</dbReference>
<protein>
    <submittedName>
        <fullName evidence="2">Copper chaperone PCu(A)C</fullName>
    </submittedName>
</protein>
<dbReference type="Gene3D" id="2.60.40.1890">
    <property type="entry name" value="PCu(A)C copper chaperone"/>
    <property type="match status" value="1"/>
</dbReference>
<keyword evidence="1" id="KW-0732">Signal</keyword>
<dbReference type="Pfam" id="PF04314">
    <property type="entry name" value="PCuAC"/>
    <property type="match status" value="1"/>
</dbReference>
<gene>
    <name evidence="2" type="ORF">JCR33_10370</name>
</gene>